<name>A0ABW7HM91_9ACTN</name>
<proteinExistence type="predicted"/>
<comment type="caution">
    <text evidence="5">The sequence shown here is derived from an EMBL/GenBank/DDBJ whole genome shotgun (WGS) entry which is preliminary data.</text>
</comment>
<protein>
    <submittedName>
        <fullName evidence="5">HK97 family phage prohead protease</fullName>
    </submittedName>
</protein>
<gene>
    <name evidence="5" type="ORF">ACG5V6_01930</name>
</gene>
<evidence type="ECO:0000256" key="3">
    <source>
        <dbReference type="ARBA" id="ARBA00022801"/>
    </source>
</evidence>
<evidence type="ECO:0000256" key="2">
    <source>
        <dbReference type="ARBA" id="ARBA00022670"/>
    </source>
</evidence>
<feature type="domain" description="Prohead serine protease" evidence="4">
    <location>
        <begin position="8"/>
        <end position="163"/>
    </location>
</feature>
<dbReference type="Pfam" id="PF04586">
    <property type="entry name" value="Peptidase_S78"/>
    <property type="match status" value="1"/>
</dbReference>
<evidence type="ECO:0000256" key="1">
    <source>
        <dbReference type="ARBA" id="ARBA00022612"/>
    </source>
</evidence>
<dbReference type="GO" id="GO:0008233">
    <property type="term" value="F:peptidase activity"/>
    <property type="evidence" value="ECO:0007669"/>
    <property type="project" value="UniProtKB-KW"/>
</dbReference>
<dbReference type="RefSeq" id="WP_279951015.1">
    <property type="nucleotide sequence ID" value="NZ_BAABEN010000012.1"/>
</dbReference>
<evidence type="ECO:0000313" key="5">
    <source>
        <dbReference type="EMBL" id="MFH0246983.1"/>
    </source>
</evidence>
<dbReference type="InterPro" id="IPR054613">
    <property type="entry name" value="Peptidase_S78_dom"/>
</dbReference>
<reference evidence="5 6" key="1">
    <citation type="submission" date="2024-10" db="EMBL/GenBank/DDBJ databases">
        <authorList>
            <person name="Cho J.-C."/>
        </authorList>
    </citation>
    <scope>NUCLEOTIDE SEQUENCE [LARGE SCALE GENOMIC DNA]</scope>
    <source>
        <strain evidence="5 6">KCTC29696</strain>
    </source>
</reference>
<evidence type="ECO:0000313" key="6">
    <source>
        <dbReference type="Proteomes" id="UP001607069"/>
    </source>
</evidence>
<keyword evidence="1" id="KW-1188">Viral release from host cell</keyword>
<organism evidence="5 6">
    <name type="scientific">Streptomyces chitinivorans</name>
    <dbReference type="NCBI Taxonomy" id="1257027"/>
    <lineage>
        <taxon>Bacteria</taxon>
        <taxon>Bacillati</taxon>
        <taxon>Actinomycetota</taxon>
        <taxon>Actinomycetes</taxon>
        <taxon>Kitasatosporales</taxon>
        <taxon>Streptomycetaceae</taxon>
        <taxon>Streptomyces</taxon>
    </lineage>
</organism>
<dbReference type="EMBL" id="JBIHMK010000004">
    <property type="protein sequence ID" value="MFH0246983.1"/>
    <property type="molecule type" value="Genomic_DNA"/>
</dbReference>
<dbReference type="InterPro" id="IPR006433">
    <property type="entry name" value="Prohead_protease"/>
</dbReference>
<keyword evidence="2 5" id="KW-0645">Protease</keyword>
<dbReference type="NCBIfam" id="TIGR01543">
    <property type="entry name" value="proheadase_HK97"/>
    <property type="match status" value="1"/>
</dbReference>
<evidence type="ECO:0000259" key="4">
    <source>
        <dbReference type="Pfam" id="PF04586"/>
    </source>
</evidence>
<keyword evidence="6" id="KW-1185">Reference proteome</keyword>
<accession>A0ABW7HM91</accession>
<dbReference type="GO" id="GO:0006508">
    <property type="term" value="P:proteolysis"/>
    <property type="evidence" value="ECO:0007669"/>
    <property type="project" value="UniProtKB-KW"/>
</dbReference>
<keyword evidence="3" id="KW-0378">Hydrolase</keyword>
<dbReference type="Proteomes" id="UP001607069">
    <property type="component" value="Unassembled WGS sequence"/>
</dbReference>
<sequence>MSVLTRAVEFRADEAGEGDGRTLSGYAAVFNSPTEIDSWEGRFMETVERGAFADSIARRTPVVQFDHGRDPRVGALPIAAVQALREDDRGLYVSARLYEHAEAVREAIAGGSITGMSFRFRVLDDEWGEADGMRTRSIRKVELFELGPVVHPAYADTSVGVRSEPLGDPEAVRRLQKARIDLLRAQFDLIAVMERRGR</sequence>